<proteinExistence type="predicted"/>
<accession>A0A0E0AJH1</accession>
<dbReference type="AlphaFoldDB" id="A0A0E0AJH1"/>
<protein>
    <submittedName>
        <fullName evidence="1">Uncharacterized protein</fullName>
    </submittedName>
</protein>
<keyword evidence="2" id="KW-1185">Reference proteome</keyword>
<reference evidence="1" key="2">
    <citation type="submission" date="2018-05" db="EMBL/GenBank/DDBJ databases">
        <title>OgluRS3 (Oryza glumaepatula Reference Sequence Version 3).</title>
        <authorList>
            <person name="Zhang J."/>
            <person name="Kudrna D."/>
            <person name="Lee S."/>
            <person name="Talag J."/>
            <person name="Welchert J."/>
            <person name="Wing R.A."/>
        </authorList>
    </citation>
    <scope>NUCLEOTIDE SEQUENCE [LARGE SCALE GENOMIC DNA]</scope>
</reference>
<name>A0A0E0AJH1_9ORYZ</name>
<sequence length="64" mass="7374">MASPGATRQWRDTWMFVSFSAQIRAMPNVELPIKPSCSSRWMASYGLDSLPDKVKFPNYDIYID</sequence>
<dbReference type="HOGENOM" id="CLU_2871320_0_0_1"/>
<dbReference type="Gramene" id="OGLUM07G12900.1">
    <property type="protein sequence ID" value="OGLUM07G12900.1"/>
    <property type="gene ID" value="OGLUM07G12900"/>
</dbReference>
<dbReference type="EnsemblPlants" id="OGLUM07G12900.1">
    <property type="protein sequence ID" value="OGLUM07G12900.1"/>
    <property type="gene ID" value="OGLUM07G12900"/>
</dbReference>
<dbReference type="Proteomes" id="UP000026961">
    <property type="component" value="Chromosome 7"/>
</dbReference>
<evidence type="ECO:0000313" key="2">
    <source>
        <dbReference type="Proteomes" id="UP000026961"/>
    </source>
</evidence>
<reference evidence="1" key="1">
    <citation type="submission" date="2015-04" db="UniProtKB">
        <authorList>
            <consortium name="EnsemblPlants"/>
        </authorList>
    </citation>
    <scope>IDENTIFICATION</scope>
</reference>
<evidence type="ECO:0000313" key="1">
    <source>
        <dbReference type="EnsemblPlants" id="OGLUM07G12900.1"/>
    </source>
</evidence>
<organism evidence="1">
    <name type="scientific">Oryza glumipatula</name>
    <dbReference type="NCBI Taxonomy" id="40148"/>
    <lineage>
        <taxon>Eukaryota</taxon>
        <taxon>Viridiplantae</taxon>
        <taxon>Streptophyta</taxon>
        <taxon>Embryophyta</taxon>
        <taxon>Tracheophyta</taxon>
        <taxon>Spermatophyta</taxon>
        <taxon>Magnoliopsida</taxon>
        <taxon>Liliopsida</taxon>
        <taxon>Poales</taxon>
        <taxon>Poaceae</taxon>
        <taxon>BOP clade</taxon>
        <taxon>Oryzoideae</taxon>
        <taxon>Oryzeae</taxon>
        <taxon>Oryzinae</taxon>
        <taxon>Oryza</taxon>
    </lineage>
</organism>